<gene>
    <name evidence="11" type="primary">LOC100374318</name>
</gene>
<dbReference type="Gene3D" id="2.60.40.10">
    <property type="entry name" value="Immunoglobulins"/>
    <property type="match status" value="1"/>
</dbReference>
<dbReference type="Pfam" id="PF00635">
    <property type="entry name" value="Motile_Sperm"/>
    <property type="match status" value="1"/>
</dbReference>
<evidence type="ECO:0000256" key="7">
    <source>
        <dbReference type="SAM" id="MobiDB-lite"/>
    </source>
</evidence>
<dbReference type="InterPro" id="IPR008962">
    <property type="entry name" value="PapD-like_sf"/>
</dbReference>
<proteinExistence type="inferred from homology"/>
<dbReference type="InterPro" id="IPR000535">
    <property type="entry name" value="MSP_dom"/>
</dbReference>
<feature type="coiled-coil region" evidence="6">
    <location>
        <begin position="168"/>
        <end position="202"/>
    </location>
</feature>
<feature type="region of interest" description="Disordered" evidence="7">
    <location>
        <begin position="132"/>
        <end position="163"/>
    </location>
</feature>
<dbReference type="InterPro" id="IPR013783">
    <property type="entry name" value="Ig-like_fold"/>
</dbReference>
<keyword evidence="4 8" id="KW-1133">Transmembrane helix</keyword>
<comment type="subcellular location">
    <subcellularLocation>
        <location evidence="1">Membrane</location>
        <topology evidence="1">Single-pass type IV membrane protein</topology>
    </subcellularLocation>
</comment>
<dbReference type="RefSeq" id="XP_006816915.1">
    <property type="nucleotide sequence ID" value="XM_006816852.1"/>
</dbReference>
<accession>A0ABM0MA74</accession>
<dbReference type="GeneID" id="100374318"/>
<evidence type="ECO:0000256" key="5">
    <source>
        <dbReference type="ARBA" id="ARBA00023136"/>
    </source>
</evidence>
<feature type="transmembrane region" description="Helical" evidence="8">
    <location>
        <begin position="234"/>
        <end position="251"/>
    </location>
</feature>
<sequence>MSKTEQALILEPSGELRFRGPFTDVVTSVLKLVNPTDKRVCFKIKTTAPRRYCVRPNSGIVEAGSTVNVSVMLQPFEYDPNEKNKHKFMVQTMFAPAGDIDQESLWKEASSSELMDSKLKCVFELPVDSQQNDLDSNKYQGGSSKETSTKPNIKSPEVRTQSPLGKAMNITDKEYQRVMEDYKKLQLENTHLKQENTVLRDDGVHKRRTATADTQESFPSPVTKQAQSSGFPPVLYLILALLFGIILGKFVL</sequence>
<evidence type="ECO:0000256" key="4">
    <source>
        <dbReference type="ARBA" id="ARBA00022989"/>
    </source>
</evidence>
<dbReference type="PROSITE" id="PS50202">
    <property type="entry name" value="MSP"/>
    <property type="match status" value="1"/>
</dbReference>
<evidence type="ECO:0000259" key="9">
    <source>
        <dbReference type="PROSITE" id="PS50202"/>
    </source>
</evidence>
<dbReference type="PANTHER" id="PTHR10809">
    <property type="entry name" value="VESICLE-ASSOCIATED MEMBRANE PROTEIN-ASSOCIATED PROTEIN"/>
    <property type="match status" value="1"/>
</dbReference>
<protein>
    <submittedName>
        <fullName evidence="11">Vesicle-associated membrane protein/synaptobrevin-binding protein-like isoform X1</fullName>
    </submittedName>
</protein>
<name>A0ABM0MA74_SACKO</name>
<evidence type="ECO:0000256" key="3">
    <source>
        <dbReference type="ARBA" id="ARBA00022692"/>
    </source>
</evidence>
<keyword evidence="10" id="KW-1185">Reference proteome</keyword>
<dbReference type="PANTHER" id="PTHR10809:SF6">
    <property type="entry name" value="AT11025P-RELATED"/>
    <property type="match status" value="1"/>
</dbReference>
<keyword evidence="6" id="KW-0175">Coiled coil</keyword>
<dbReference type="Proteomes" id="UP000694865">
    <property type="component" value="Unplaced"/>
</dbReference>
<reference evidence="11" key="1">
    <citation type="submission" date="2025-08" db="UniProtKB">
        <authorList>
            <consortium name="RefSeq"/>
        </authorList>
    </citation>
    <scope>IDENTIFICATION</scope>
    <source>
        <tissue evidence="11">Testes</tissue>
    </source>
</reference>
<feature type="domain" description="MSP" evidence="9">
    <location>
        <begin position="7"/>
        <end position="124"/>
    </location>
</feature>
<organism evidence="10 11">
    <name type="scientific">Saccoglossus kowalevskii</name>
    <name type="common">Acorn worm</name>
    <dbReference type="NCBI Taxonomy" id="10224"/>
    <lineage>
        <taxon>Eukaryota</taxon>
        <taxon>Metazoa</taxon>
        <taxon>Hemichordata</taxon>
        <taxon>Enteropneusta</taxon>
        <taxon>Harrimaniidae</taxon>
        <taxon>Saccoglossus</taxon>
    </lineage>
</organism>
<dbReference type="InterPro" id="IPR016763">
    <property type="entry name" value="VAP"/>
</dbReference>
<evidence type="ECO:0000256" key="6">
    <source>
        <dbReference type="SAM" id="Coils"/>
    </source>
</evidence>
<evidence type="ECO:0000256" key="8">
    <source>
        <dbReference type="SAM" id="Phobius"/>
    </source>
</evidence>
<keyword evidence="3 8" id="KW-0812">Transmembrane</keyword>
<evidence type="ECO:0000313" key="10">
    <source>
        <dbReference type="Proteomes" id="UP000694865"/>
    </source>
</evidence>
<comment type="similarity">
    <text evidence="2">Belongs to the VAMP-associated protein (VAP) (TC 9.B.17) family.</text>
</comment>
<evidence type="ECO:0000256" key="1">
    <source>
        <dbReference type="ARBA" id="ARBA00004211"/>
    </source>
</evidence>
<evidence type="ECO:0000256" key="2">
    <source>
        <dbReference type="ARBA" id="ARBA00008932"/>
    </source>
</evidence>
<keyword evidence="5 8" id="KW-0472">Membrane</keyword>
<dbReference type="PIRSF" id="PIRSF019693">
    <property type="entry name" value="VAMP-associated"/>
    <property type="match status" value="1"/>
</dbReference>
<dbReference type="SUPFAM" id="SSF49354">
    <property type="entry name" value="PapD-like"/>
    <property type="match status" value="1"/>
</dbReference>
<evidence type="ECO:0000313" key="11">
    <source>
        <dbReference type="RefSeq" id="XP_006816915.1"/>
    </source>
</evidence>